<feature type="transmembrane region" description="Helical" evidence="6">
    <location>
        <begin position="12"/>
        <end position="33"/>
    </location>
</feature>
<dbReference type="PANTHER" id="PTHR23514:SF13">
    <property type="entry name" value="INNER MEMBRANE PROTEIN YBJJ"/>
    <property type="match status" value="1"/>
</dbReference>
<keyword evidence="9" id="KW-1185">Reference proteome</keyword>
<dbReference type="eggNOG" id="COG2814">
    <property type="taxonomic scope" value="Bacteria"/>
</dbReference>
<feature type="transmembrane region" description="Helical" evidence="6">
    <location>
        <begin position="139"/>
        <end position="160"/>
    </location>
</feature>
<feature type="transmembrane region" description="Helical" evidence="6">
    <location>
        <begin position="293"/>
        <end position="315"/>
    </location>
</feature>
<dbReference type="EMBL" id="LT906446">
    <property type="protein sequence ID" value="SNV02674.1"/>
    <property type="molecule type" value="Genomic_DNA"/>
</dbReference>
<feature type="transmembrane region" description="Helical" evidence="6">
    <location>
        <begin position="269"/>
        <end position="287"/>
    </location>
</feature>
<feature type="transmembrane region" description="Helical" evidence="6">
    <location>
        <begin position="354"/>
        <end position="376"/>
    </location>
</feature>
<dbReference type="RefSeq" id="WP_231922657.1">
    <property type="nucleotide sequence ID" value="NZ_LT906446.1"/>
</dbReference>
<evidence type="ECO:0000256" key="5">
    <source>
        <dbReference type="ARBA" id="ARBA00023136"/>
    </source>
</evidence>
<dbReference type="GeneID" id="78507645"/>
<feature type="transmembrane region" description="Helical" evidence="6">
    <location>
        <begin position="236"/>
        <end position="257"/>
    </location>
</feature>
<evidence type="ECO:0000256" key="4">
    <source>
        <dbReference type="ARBA" id="ARBA00022989"/>
    </source>
</evidence>
<dbReference type="PANTHER" id="PTHR23514">
    <property type="entry name" value="BYPASS OF STOP CODON PROTEIN 6"/>
    <property type="match status" value="1"/>
</dbReference>
<evidence type="ECO:0000256" key="6">
    <source>
        <dbReference type="SAM" id="Phobius"/>
    </source>
</evidence>
<keyword evidence="5 6" id="KW-0472">Membrane</keyword>
<dbReference type="SUPFAM" id="SSF103473">
    <property type="entry name" value="MFS general substrate transporter"/>
    <property type="match status" value="1"/>
</dbReference>
<dbReference type="GO" id="GO:0022857">
    <property type="term" value="F:transmembrane transporter activity"/>
    <property type="evidence" value="ECO:0007669"/>
    <property type="project" value="InterPro"/>
</dbReference>
<organism evidence="8 9">
    <name type="scientific">Megamonas hypermegale</name>
    <dbReference type="NCBI Taxonomy" id="158847"/>
    <lineage>
        <taxon>Bacteria</taxon>
        <taxon>Bacillati</taxon>
        <taxon>Bacillota</taxon>
        <taxon>Negativicutes</taxon>
        <taxon>Selenomonadales</taxon>
        <taxon>Selenomonadaceae</taxon>
        <taxon>Megamonas</taxon>
    </lineage>
</organism>
<evidence type="ECO:0000256" key="1">
    <source>
        <dbReference type="ARBA" id="ARBA00004651"/>
    </source>
</evidence>
<evidence type="ECO:0000256" key="2">
    <source>
        <dbReference type="ARBA" id="ARBA00022448"/>
    </source>
</evidence>
<feature type="transmembrane region" description="Helical" evidence="6">
    <location>
        <begin position="327"/>
        <end position="348"/>
    </location>
</feature>
<evidence type="ECO:0000313" key="8">
    <source>
        <dbReference type="EMBL" id="SNV02674.1"/>
    </source>
</evidence>
<dbReference type="Pfam" id="PF07690">
    <property type="entry name" value="MFS_1"/>
    <property type="match status" value="2"/>
</dbReference>
<dbReference type="AlphaFoldDB" id="A0A239U0S1"/>
<dbReference type="InterPro" id="IPR036259">
    <property type="entry name" value="MFS_trans_sf"/>
</dbReference>
<dbReference type="GO" id="GO:0005886">
    <property type="term" value="C:plasma membrane"/>
    <property type="evidence" value="ECO:0007669"/>
    <property type="project" value="UniProtKB-SubCell"/>
</dbReference>
<evidence type="ECO:0000313" key="9">
    <source>
        <dbReference type="Proteomes" id="UP000215383"/>
    </source>
</evidence>
<sequence>MKDFKVGIKEQYAARIIFFVAGFGIATWAPMIPLVKDRLNIGADVLGLLILCMGVSSFLMMPIAGLFAQKFGCKKVLRVMGLLMGVEIVCLSMLPNVWLYGVFLFILGAIGGTLNVNMNIHAVIVEKLSKKRMMSSMHALWSVGCFLGAGLFSLLAKLGLSATQIAIVHCIIIFAVVIYFSQFFLPYKGSGNEKAIAIPKGIVGLFGILAVISFLGEGGMMDWSGIFLNEAKGVDLSLAGVGYAVFSAAMLVGRLIGDKVVQFLGEQKVVIFGGLVASFGYILAIAIDNFFILQIGFILLGLGAANIVPVVYTLLGKQSVMPINSAVTAVTSVGYLGVMFGPALLGFIAHGIGITAVFCILAGLFIIQSFIARYVFKVLN</sequence>
<evidence type="ECO:0000256" key="3">
    <source>
        <dbReference type="ARBA" id="ARBA00022692"/>
    </source>
</evidence>
<dbReference type="CDD" id="cd17393">
    <property type="entry name" value="MFS_MosC_like"/>
    <property type="match status" value="1"/>
</dbReference>
<dbReference type="PROSITE" id="PS50850">
    <property type="entry name" value="MFS"/>
    <property type="match status" value="1"/>
</dbReference>
<keyword evidence="3 6" id="KW-0812">Transmembrane</keyword>
<feature type="transmembrane region" description="Helical" evidence="6">
    <location>
        <begin position="100"/>
        <end position="118"/>
    </location>
</feature>
<gene>
    <name evidence="8" type="primary">ybjJ_2</name>
    <name evidence="8" type="ORF">SAMEA4364220_01652</name>
</gene>
<protein>
    <submittedName>
        <fullName evidence="8">Inner membrane protein ybjJ</fullName>
    </submittedName>
</protein>
<accession>A0A239U0S1</accession>
<keyword evidence="4 6" id="KW-1133">Transmembrane helix</keyword>
<feature type="transmembrane region" description="Helical" evidence="6">
    <location>
        <begin position="45"/>
        <end position="64"/>
    </location>
</feature>
<dbReference type="InterPro" id="IPR051788">
    <property type="entry name" value="MFS_Transporter"/>
</dbReference>
<proteinExistence type="predicted"/>
<keyword evidence="2" id="KW-0813">Transport</keyword>
<evidence type="ECO:0000259" key="7">
    <source>
        <dbReference type="PROSITE" id="PS50850"/>
    </source>
</evidence>
<feature type="transmembrane region" description="Helical" evidence="6">
    <location>
        <begin position="197"/>
        <end position="216"/>
    </location>
</feature>
<dbReference type="InterPro" id="IPR011701">
    <property type="entry name" value="MFS"/>
</dbReference>
<comment type="subcellular location">
    <subcellularLocation>
        <location evidence="1">Cell membrane</location>
        <topology evidence="1">Multi-pass membrane protein</topology>
    </subcellularLocation>
</comment>
<dbReference type="Proteomes" id="UP000215383">
    <property type="component" value="Chromosome 1"/>
</dbReference>
<feature type="domain" description="Major facilitator superfamily (MFS) profile" evidence="7">
    <location>
        <begin position="10"/>
        <end position="380"/>
    </location>
</feature>
<dbReference type="InterPro" id="IPR020846">
    <property type="entry name" value="MFS_dom"/>
</dbReference>
<reference evidence="8 9" key="1">
    <citation type="submission" date="2017-06" db="EMBL/GenBank/DDBJ databases">
        <authorList>
            <consortium name="Pathogen Informatics"/>
        </authorList>
    </citation>
    <scope>NUCLEOTIDE SEQUENCE [LARGE SCALE GENOMIC DNA]</scope>
    <source>
        <strain evidence="8 9">NCTC10570</strain>
    </source>
</reference>
<name>A0A239U0S1_9FIRM</name>
<dbReference type="Gene3D" id="1.20.1250.20">
    <property type="entry name" value="MFS general substrate transporter like domains"/>
    <property type="match status" value="2"/>
</dbReference>
<feature type="transmembrane region" description="Helical" evidence="6">
    <location>
        <begin position="166"/>
        <end position="185"/>
    </location>
</feature>
<feature type="transmembrane region" description="Helical" evidence="6">
    <location>
        <begin position="76"/>
        <end position="94"/>
    </location>
</feature>